<evidence type="ECO:0000313" key="3">
    <source>
        <dbReference type="Proteomes" id="UP001596506"/>
    </source>
</evidence>
<dbReference type="InterPro" id="IPR036005">
    <property type="entry name" value="Creatinase/aminopeptidase-like"/>
</dbReference>
<accession>A0ABW2IRT9</accession>
<evidence type="ECO:0000259" key="1">
    <source>
        <dbReference type="Pfam" id="PF00557"/>
    </source>
</evidence>
<dbReference type="Proteomes" id="UP001596506">
    <property type="component" value="Unassembled WGS sequence"/>
</dbReference>
<comment type="caution">
    <text evidence="2">The sequence shown here is derived from an EMBL/GenBank/DDBJ whole genome shotgun (WGS) entry which is preliminary data.</text>
</comment>
<proteinExistence type="predicted"/>
<reference evidence="3" key="1">
    <citation type="journal article" date="2019" name="Int. J. Syst. Evol. Microbiol.">
        <title>The Global Catalogue of Microorganisms (GCM) 10K type strain sequencing project: providing services to taxonomists for standard genome sequencing and annotation.</title>
        <authorList>
            <consortium name="The Broad Institute Genomics Platform"/>
            <consortium name="The Broad Institute Genome Sequencing Center for Infectious Disease"/>
            <person name="Wu L."/>
            <person name="Ma J."/>
        </authorList>
    </citation>
    <scope>NUCLEOTIDE SEQUENCE [LARGE SCALE GENOMIC DNA]</scope>
    <source>
        <strain evidence="3">CCUG 60559</strain>
    </source>
</reference>
<dbReference type="SUPFAM" id="SSF55920">
    <property type="entry name" value="Creatinase/aminopeptidase"/>
    <property type="match status" value="1"/>
</dbReference>
<dbReference type="Pfam" id="PF00557">
    <property type="entry name" value="Peptidase_M24"/>
    <property type="match status" value="1"/>
</dbReference>
<sequence>MDYRSYRDKLQQQFPDPVLAFEPGEYEARLASVRRVSDPGGRGYRLSVASPRGCGPRSGQAGATHIRHFGAGLDAAAAVIREGVTDHEIARAGSSCMLGAGSEFMSMQPIVTTGARSGIIHTNHAGYEVARRPRRQTEPA</sequence>
<organism evidence="2 3">
    <name type="scientific">Marinobacter aromaticivorans</name>
    <dbReference type="NCBI Taxonomy" id="1494078"/>
    <lineage>
        <taxon>Bacteria</taxon>
        <taxon>Pseudomonadati</taxon>
        <taxon>Pseudomonadota</taxon>
        <taxon>Gammaproteobacteria</taxon>
        <taxon>Pseudomonadales</taxon>
        <taxon>Marinobacteraceae</taxon>
        <taxon>Marinobacter</taxon>
    </lineage>
</organism>
<dbReference type="RefSeq" id="WP_227520959.1">
    <property type="nucleotide sequence ID" value="NZ_JBHTBD010000001.1"/>
</dbReference>
<evidence type="ECO:0000313" key="2">
    <source>
        <dbReference type="EMBL" id="MFC7293920.1"/>
    </source>
</evidence>
<gene>
    <name evidence="2" type="ORF">ACFQQA_04200</name>
</gene>
<dbReference type="Gene3D" id="3.90.230.10">
    <property type="entry name" value="Creatinase/methionine aminopeptidase superfamily"/>
    <property type="match status" value="1"/>
</dbReference>
<keyword evidence="3" id="KW-1185">Reference proteome</keyword>
<name>A0ABW2IRT9_9GAMM</name>
<dbReference type="EMBL" id="JBHTBD010000001">
    <property type="protein sequence ID" value="MFC7293920.1"/>
    <property type="molecule type" value="Genomic_DNA"/>
</dbReference>
<protein>
    <submittedName>
        <fullName evidence="2">M24 family metallopeptidase</fullName>
    </submittedName>
</protein>
<feature type="domain" description="Peptidase M24" evidence="1">
    <location>
        <begin position="70"/>
        <end position="124"/>
    </location>
</feature>
<dbReference type="InterPro" id="IPR000994">
    <property type="entry name" value="Pept_M24"/>
</dbReference>